<keyword evidence="1" id="KW-0997">Cell inner membrane</keyword>
<dbReference type="Pfam" id="PF04304">
    <property type="entry name" value="DUF454"/>
    <property type="match status" value="1"/>
</dbReference>
<keyword evidence="1" id="KW-1003">Cell membrane</keyword>
<protein>
    <recommendedName>
        <fullName evidence="1">Inner membrane protein</fullName>
    </recommendedName>
</protein>
<proteinExistence type="predicted"/>
<evidence type="ECO:0000256" key="1">
    <source>
        <dbReference type="PIRNR" id="PIRNR016789"/>
    </source>
</evidence>
<sequence length="109" mass="12317">MGVGLLGVVLPGLPTVVFLLMAAWCAGKGWPALEDWLLNHPHWGLSIRNWRVYGAVPRKAKVLASIMMSMSLILLWLSAIHLYWQFALTLVLASVLLWLWLRPELSQEN</sequence>
<reference evidence="3" key="1">
    <citation type="journal article" date="2014" name="Int. J. Syst. Evol. Microbiol.">
        <title>Complete genome sequence of Corynebacterium casei LMG S-19264T (=DSM 44701T), isolated from a smear-ripened cheese.</title>
        <authorList>
            <consortium name="US DOE Joint Genome Institute (JGI-PGF)"/>
            <person name="Walter F."/>
            <person name="Albersmeier A."/>
            <person name="Kalinowski J."/>
            <person name="Ruckert C."/>
        </authorList>
    </citation>
    <scope>NUCLEOTIDE SEQUENCE</scope>
    <source>
        <strain evidence="3">CGMCC 1.7086</strain>
    </source>
</reference>
<evidence type="ECO:0000313" key="3">
    <source>
        <dbReference type="EMBL" id="GGO69636.1"/>
    </source>
</evidence>
<dbReference type="EMBL" id="BMLS01000003">
    <property type="protein sequence ID" value="GGO69636.1"/>
    <property type="molecule type" value="Genomic_DNA"/>
</dbReference>
<dbReference type="InterPro" id="IPR007401">
    <property type="entry name" value="DUF454"/>
</dbReference>
<keyword evidence="4" id="KW-1185">Reference proteome</keyword>
<gene>
    <name evidence="3" type="ORF">GCM10010982_21270</name>
</gene>
<dbReference type="PIRSF" id="PIRSF016789">
    <property type="entry name" value="DUF454"/>
    <property type="match status" value="1"/>
</dbReference>
<keyword evidence="1 2" id="KW-0472">Membrane</keyword>
<keyword evidence="2" id="KW-1133">Transmembrane helix</keyword>
<comment type="subcellular location">
    <subcellularLocation>
        <location evidence="1">Cell inner membrane</location>
        <topology evidence="1">Multi-pass membrane protein</topology>
    </subcellularLocation>
</comment>
<comment type="caution">
    <text evidence="3">The sequence shown here is derived from an EMBL/GenBank/DDBJ whole genome shotgun (WGS) entry which is preliminary data.</text>
</comment>
<accession>A0A917YZ15</accession>
<keyword evidence="2" id="KW-0812">Transmembrane</keyword>
<dbReference type="PANTHER" id="PTHR35813:SF1">
    <property type="entry name" value="INNER MEMBRANE PROTEIN YBAN"/>
    <property type="match status" value="1"/>
</dbReference>
<evidence type="ECO:0000256" key="2">
    <source>
        <dbReference type="SAM" id="Phobius"/>
    </source>
</evidence>
<name>A0A917YZ15_9ALTE</name>
<evidence type="ECO:0000313" key="4">
    <source>
        <dbReference type="Proteomes" id="UP000606935"/>
    </source>
</evidence>
<dbReference type="PANTHER" id="PTHR35813">
    <property type="entry name" value="INNER MEMBRANE PROTEIN YBAN"/>
    <property type="match status" value="1"/>
</dbReference>
<feature type="transmembrane region" description="Helical" evidence="2">
    <location>
        <begin position="6"/>
        <end position="26"/>
    </location>
</feature>
<feature type="transmembrane region" description="Helical" evidence="2">
    <location>
        <begin position="83"/>
        <end position="101"/>
    </location>
</feature>
<dbReference type="GO" id="GO:0005886">
    <property type="term" value="C:plasma membrane"/>
    <property type="evidence" value="ECO:0007669"/>
    <property type="project" value="UniProtKB-SubCell"/>
</dbReference>
<dbReference type="AlphaFoldDB" id="A0A917YZ15"/>
<reference evidence="3" key="2">
    <citation type="submission" date="2020-09" db="EMBL/GenBank/DDBJ databases">
        <authorList>
            <person name="Sun Q."/>
            <person name="Zhou Y."/>
        </authorList>
    </citation>
    <scope>NUCLEOTIDE SEQUENCE</scope>
    <source>
        <strain evidence="3">CGMCC 1.7086</strain>
    </source>
</reference>
<organism evidence="3 4">
    <name type="scientific">Bowmanella pacifica</name>
    <dbReference type="NCBI Taxonomy" id="502051"/>
    <lineage>
        <taxon>Bacteria</taxon>
        <taxon>Pseudomonadati</taxon>
        <taxon>Pseudomonadota</taxon>
        <taxon>Gammaproteobacteria</taxon>
        <taxon>Alteromonadales</taxon>
        <taxon>Alteromonadaceae</taxon>
        <taxon>Bowmanella</taxon>
    </lineage>
</organism>
<dbReference type="Proteomes" id="UP000606935">
    <property type="component" value="Unassembled WGS sequence"/>
</dbReference>